<sequence>MQLETPSPDDKRRTVHQTHIFPTRGPGPGDVLPNAAQGLGERYRCGADVTGAMELQMAEGTDPHIRSTADWMRSRFSQPGTICPVWRDDRDHGEIPGTNRYFRDKDEFIEAFDIEGLDHIGHVGARNLTPIIKGLIFPSEFRSGPPANYNELYRQFRFTENPLPEDVAIEICLLDEDMGSHGQVPQVRIIEKVMIGGWAPMTIDELITQNIIEGVSEHVGEIGRIDWKDLFGYFRR</sequence>
<proteinExistence type="predicted"/>
<evidence type="ECO:0000313" key="2">
    <source>
        <dbReference type="EMBL" id="QGS10870.1"/>
    </source>
</evidence>
<reference evidence="2 3" key="1">
    <citation type="submission" date="2019-11" db="EMBL/GenBank/DDBJ databases">
        <title>FDA dAtabase for Regulatory Grade micrObial Sequences (FDA-ARGOS): Supporting development and validation of Infectious Disease Dx tests.</title>
        <authorList>
            <person name="Stonesifer R."/>
            <person name="Tallon L."/>
            <person name="Sadzewicz L."/>
            <person name="Vavikolanu K."/>
            <person name="Mehta A."/>
            <person name="Aluvathingal J."/>
            <person name="Nadendla S."/>
            <person name="Myers T."/>
            <person name="Yan Y."/>
            <person name="Sichtig H."/>
        </authorList>
    </citation>
    <scope>NUCLEOTIDE SEQUENCE [LARGE SCALE GENOMIC DNA]</scope>
    <source>
        <strain evidence="2 3">FDAARGOS_732</strain>
    </source>
</reference>
<evidence type="ECO:0000256" key="1">
    <source>
        <dbReference type="SAM" id="MobiDB-lite"/>
    </source>
</evidence>
<dbReference type="Proteomes" id="UP000424490">
    <property type="component" value="Chromosome"/>
</dbReference>
<evidence type="ECO:0000313" key="3">
    <source>
        <dbReference type="Proteomes" id="UP000424490"/>
    </source>
</evidence>
<name>A0A857A609_9ACTO</name>
<dbReference type="AlphaFoldDB" id="A0A857A609"/>
<protein>
    <submittedName>
        <fullName evidence="2">Uncharacterized protein</fullName>
    </submittedName>
</protein>
<dbReference type="EMBL" id="CP046315">
    <property type="protein sequence ID" value="QGS10870.1"/>
    <property type="molecule type" value="Genomic_DNA"/>
</dbReference>
<organism evidence="2 3">
    <name type="scientific">Schaalia odontolytica</name>
    <dbReference type="NCBI Taxonomy" id="1660"/>
    <lineage>
        <taxon>Bacteria</taxon>
        <taxon>Bacillati</taxon>
        <taxon>Actinomycetota</taxon>
        <taxon>Actinomycetes</taxon>
        <taxon>Actinomycetales</taxon>
        <taxon>Actinomycetaceae</taxon>
        <taxon>Schaalia</taxon>
    </lineage>
</organism>
<accession>A0A857A609</accession>
<feature type="region of interest" description="Disordered" evidence="1">
    <location>
        <begin position="1"/>
        <end position="30"/>
    </location>
</feature>
<gene>
    <name evidence="2" type="ORF">FOC40_05255</name>
</gene>